<accession>A0A1S2VNG7</accession>
<gene>
    <name evidence="2" type="ORF">BLX24_07565</name>
</gene>
<proteinExistence type="predicted"/>
<dbReference type="Proteomes" id="UP000181790">
    <property type="component" value="Unassembled WGS sequence"/>
</dbReference>
<keyword evidence="1" id="KW-0732">Signal</keyword>
<dbReference type="EMBL" id="MORL01000003">
    <property type="protein sequence ID" value="OIN59716.1"/>
    <property type="molecule type" value="Genomic_DNA"/>
</dbReference>
<name>A0A1S2VNG7_9BACT</name>
<feature type="chain" id="PRO_5010356461" evidence="1">
    <location>
        <begin position="21"/>
        <end position="249"/>
    </location>
</feature>
<reference evidence="2 3" key="1">
    <citation type="submission" date="2016-10" db="EMBL/GenBank/DDBJ databases">
        <title>Arsenicibacter rosenii gen. nov., sp. nov., an efficient arsenic-methylating bacterium isolated from an arsenic-contaminated paddy soil.</title>
        <authorList>
            <person name="Huang K."/>
        </authorList>
    </citation>
    <scope>NUCLEOTIDE SEQUENCE [LARGE SCALE GENOMIC DNA]</scope>
    <source>
        <strain evidence="2 3">SM-1</strain>
    </source>
</reference>
<organism evidence="2 3">
    <name type="scientific">Arsenicibacter rosenii</name>
    <dbReference type="NCBI Taxonomy" id="1750698"/>
    <lineage>
        <taxon>Bacteria</taxon>
        <taxon>Pseudomonadati</taxon>
        <taxon>Bacteroidota</taxon>
        <taxon>Cytophagia</taxon>
        <taxon>Cytophagales</taxon>
        <taxon>Spirosomataceae</taxon>
        <taxon>Arsenicibacter</taxon>
    </lineage>
</organism>
<sequence length="249" mass="27512">MKTFSTLSFAIAAFATSMAAAQTPSDSTKTTTTSSTTVTTITIDTKADRVVKRVTKDFGLYIGFNNWNSAAPLNYDLRTGGSRFVALSWRRNITLVQGKNAKLRLGIGPEIAWNNFMFEDNKVLVERNNVLDVIPAVQPLRKSKLVVTQVNVPAVLNVRFSSGFWFGAGAYIGTRVDSYTSLKPEETDGRKNRAIRDHGSYNLSPVRWGVTGEIGWNKGSAFFFRYEPSPLFRAGQGPDLNVWSAGLRL</sequence>
<comment type="caution">
    <text evidence="2">The sequence shown here is derived from an EMBL/GenBank/DDBJ whole genome shotgun (WGS) entry which is preliminary data.</text>
</comment>
<keyword evidence="3" id="KW-1185">Reference proteome</keyword>
<dbReference type="RefSeq" id="WP_071502514.1">
    <property type="nucleotide sequence ID" value="NZ_MORL01000003.1"/>
</dbReference>
<evidence type="ECO:0000313" key="3">
    <source>
        <dbReference type="Proteomes" id="UP000181790"/>
    </source>
</evidence>
<dbReference type="AlphaFoldDB" id="A0A1S2VNG7"/>
<feature type="signal peptide" evidence="1">
    <location>
        <begin position="1"/>
        <end position="20"/>
    </location>
</feature>
<protein>
    <submittedName>
        <fullName evidence="2">Uncharacterized protein</fullName>
    </submittedName>
</protein>
<evidence type="ECO:0000313" key="2">
    <source>
        <dbReference type="EMBL" id="OIN59716.1"/>
    </source>
</evidence>
<evidence type="ECO:0000256" key="1">
    <source>
        <dbReference type="SAM" id="SignalP"/>
    </source>
</evidence>